<dbReference type="GO" id="GO:0010181">
    <property type="term" value="F:FMN binding"/>
    <property type="evidence" value="ECO:0007669"/>
    <property type="project" value="InterPro"/>
</dbReference>
<dbReference type="PIRSF" id="PIRSF000138">
    <property type="entry name" value="Al-hdrx_acd_dh"/>
    <property type="match status" value="1"/>
</dbReference>
<keyword evidence="11" id="KW-1185">Reference proteome</keyword>
<dbReference type="STRING" id="1355015.LK06_031590"/>
<proteinExistence type="inferred from homology"/>
<dbReference type="InterPro" id="IPR037396">
    <property type="entry name" value="FMN_HAD"/>
</dbReference>
<feature type="binding site" evidence="7">
    <location>
        <position position="154"/>
    </location>
    <ligand>
        <name>FMN</name>
        <dbReference type="ChEBI" id="CHEBI:58210"/>
    </ligand>
</feature>
<dbReference type="InterPro" id="IPR000262">
    <property type="entry name" value="FMN-dep_DH"/>
</dbReference>
<evidence type="ECO:0000313" key="11">
    <source>
        <dbReference type="Proteomes" id="UP000031501"/>
    </source>
</evidence>
<feature type="domain" description="FMN hydroxy acid dehydrogenase" evidence="9">
    <location>
        <begin position="1"/>
        <end position="360"/>
    </location>
</feature>
<dbReference type="Proteomes" id="UP000031501">
    <property type="component" value="Chromosome"/>
</dbReference>
<feature type="binding site" evidence="7">
    <location>
        <position position="258"/>
    </location>
    <ligand>
        <name>FMN</name>
        <dbReference type="ChEBI" id="CHEBI:58210"/>
    </ligand>
</feature>
<dbReference type="PROSITE" id="PS51349">
    <property type="entry name" value="FMN_HYDROXY_ACID_DH_2"/>
    <property type="match status" value="1"/>
</dbReference>
<evidence type="ECO:0000256" key="7">
    <source>
        <dbReference type="PIRSR" id="PIRSR000138-2"/>
    </source>
</evidence>
<dbReference type="InterPro" id="IPR012133">
    <property type="entry name" value="Alpha-hydoxy_acid_DH_FMN"/>
</dbReference>
<dbReference type="SUPFAM" id="SSF51395">
    <property type="entry name" value="FMN-linked oxidoreductases"/>
    <property type="match status" value="1"/>
</dbReference>
<evidence type="ECO:0000256" key="8">
    <source>
        <dbReference type="SAM" id="MobiDB-lite"/>
    </source>
</evidence>
<feature type="binding site" evidence="7">
    <location>
        <position position="128"/>
    </location>
    <ligand>
        <name>glyoxylate</name>
        <dbReference type="ChEBI" id="CHEBI:36655"/>
    </ligand>
</feature>
<evidence type="ECO:0000259" key="9">
    <source>
        <dbReference type="PROSITE" id="PS51349"/>
    </source>
</evidence>
<organism evidence="10 11">
    <name type="scientific">Streptomyces pluripotens</name>
    <dbReference type="NCBI Taxonomy" id="1355015"/>
    <lineage>
        <taxon>Bacteria</taxon>
        <taxon>Bacillati</taxon>
        <taxon>Actinomycetota</taxon>
        <taxon>Actinomycetes</taxon>
        <taxon>Kitasatosporales</taxon>
        <taxon>Streptomycetaceae</taxon>
        <taxon>Streptomyces</taxon>
    </lineage>
</organism>
<feature type="binding site" evidence="7">
    <location>
        <position position="163"/>
    </location>
    <ligand>
        <name>glyoxylate</name>
        <dbReference type="ChEBI" id="CHEBI:36655"/>
    </ligand>
</feature>
<evidence type="ECO:0000256" key="6">
    <source>
        <dbReference type="PIRSR" id="PIRSR000138-1"/>
    </source>
</evidence>
<evidence type="ECO:0000256" key="1">
    <source>
        <dbReference type="ARBA" id="ARBA00001917"/>
    </source>
</evidence>
<sequence length="385" mass="40731">MPVLTLDELREHARQRLPGPVWDFIEGGSGDEHTLRAGEAAYRELCLRPRVLVDVADPDCALELLGTPLASPFGVAPMAYHRLVHPQGETATAEGTARAGALLVVGMFASRPLEDIASAGGPRWLQVYWLRRRDALAGLVDRAEAAGFGALMLTVDAPQVARRRRDVRNAFALPADVTAVNLDPGLTERTHRATAGSSGIEAHAREQFDPTLTWDDLSWLRERTRLPLVLKGVLTAEDARIAVECGVDALVVSNHGGRQLDRAVPALQALPEVVASVPESCPVLIDGGVRSGADAAIALALGARAVLVGRPVLWGLAHAGAEGVGQVLGLLRSELLETMALSGCPSLAGLGPTAVSRRPPLRDHPWPPSHGEPSRTASTTSGGLR</sequence>
<protein>
    <submittedName>
        <fullName evidence="10">Alpha-hydroxy-acid oxidizing protein</fullName>
    </submittedName>
</protein>
<feature type="compositionally biased region" description="Polar residues" evidence="8">
    <location>
        <begin position="375"/>
        <end position="385"/>
    </location>
</feature>
<feature type="binding site" evidence="7">
    <location>
        <begin position="77"/>
        <end position="79"/>
    </location>
    <ligand>
        <name>FMN</name>
        <dbReference type="ChEBI" id="CHEBI:58210"/>
    </ligand>
</feature>
<feature type="binding site" evidence="7">
    <location>
        <position position="126"/>
    </location>
    <ligand>
        <name>FMN</name>
        <dbReference type="ChEBI" id="CHEBI:58210"/>
    </ligand>
</feature>
<comment type="cofactor">
    <cofactor evidence="1">
        <name>FMN</name>
        <dbReference type="ChEBI" id="CHEBI:58210"/>
    </cofactor>
</comment>
<evidence type="ECO:0000256" key="2">
    <source>
        <dbReference type="ARBA" id="ARBA00022630"/>
    </source>
</evidence>
<feature type="binding site" evidence="7">
    <location>
        <position position="231"/>
    </location>
    <ligand>
        <name>FMN</name>
        <dbReference type="ChEBI" id="CHEBI:58210"/>
    </ligand>
</feature>
<feature type="active site" description="Proton acceptor" evidence="6">
    <location>
        <position position="255"/>
    </location>
</feature>
<dbReference type="PROSITE" id="PS00557">
    <property type="entry name" value="FMN_HYDROXY_ACID_DH_1"/>
    <property type="match status" value="1"/>
</dbReference>
<dbReference type="Pfam" id="PF01070">
    <property type="entry name" value="FMN_dh"/>
    <property type="match status" value="1"/>
</dbReference>
<dbReference type="PANTHER" id="PTHR10578:SF107">
    <property type="entry name" value="2-HYDROXYACID OXIDASE 1"/>
    <property type="match status" value="1"/>
</dbReference>
<feature type="binding site" evidence="7">
    <location>
        <begin position="286"/>
        <end position="290"/>
    </location>
    <ligand>
        <name>FMN</name>
        <dbReference type="ChEBI" id="CHEBI:58210"/>
    </ligand>
</feature>
<dbReference type="KEGG" id="splu:LK06_031590"/>
<feature type="region of interest" description="Disordered" evidence="8">
    <location>
        <begin position="351"/>
        <end position="385"/>
    </location>
</feature>
<reference evidence="10 11" key="1">
    <citation type="submission" date="2017-07" db="EMBL/GenBank/DDBJ databases">
        <title>Genome sequence of Streptomyces pluripotens MUSC 137T.</title>
        <authorList>
            <person name="Ser H.-L."/>
            <person name="Lee L.-H."/>
        </authorList>
    </citation>
    <scope>NUCLEOTIDE SEQUENCE [LARGE SCALE GENOMIC DNA]</scope>
    <source>
        <strain evidence="10 11">MUSC 137</strain>
    </source>
</reference>
<dbReference type="OrthoDB" id="9770452at2"/>
<dbReference type="GO" id="GO:0016614">
    <property type="term" value="F:oxidoreductase activity, acting on CH-OH group of donors"/>
    <property type="evidence" value="ECO:0007669"/>
    <property type="project" value="UniProtKB-ARBA"/>
</dbReference>
<dbReference type="EMBL" id="CP022433">
    <property type="protein sequence ID" value="ASN28001.1"/>
    <property type="molecule type" value="Genomic_DNA"/>
</dbReference>
<gene>
    <name evidence="10" type="ORF">LK07_32790</name>
</gene>
<evidence type="ECO:0000256" key="4">
    <source>
        <dbReference type="ARBA" id="ARBA00023002"/>
    </source>
</evidence>
<keyword evidence="3 7" id="KW-0288">FMN</keyword>
<keyword evidence="4" id="KW-0560">Oxidoreductase</keyword>
<feature type="binding site" evidence="7">
    <location>
        <position position="255"/>
    </location>
    <ligand>
        <name>glyoxylate</name>
        <dbReference type="ChEBI" id="CHEBI:36655"/>
    </ligand>
</feature>
<feature type="binding site" evidence="7">
    <location>
        <position position="253"/>
    </location>
    <ligand>
        <name>FMN</name>
        <dbReference type="ChEBI" id="CHEBI:58210"/>
    </ligand>
</feature>
<dbReference type="InterPro" id="IPR013785">
    <property type="entry name" value="Aldolase_TIM"/>
</dbReference>
<accession>A0A221P6X0</accession>
<evidence type="ECO:0000256" key="3">
    <source>
        <dbReference type="ARBA" id="ARBA00022643"/>
    </source>
</evidence>
<evidence type="ECO:0000256" key="5">
    <source>
        <dbReference type="ARBA" id="ARBA00024042"/>
    </source>
</evidence>
<evidence type="ECO:0000313" key="10">
    <source>
        <dbReference type="EMBL" id="ASN28001.1"/>
    </source>
</evidence>
<dbReference type="Gene3D" id="3.20.20.70">
    <property type="entry name" value="Aldolase class I"/>
    <property type="match status" value="1"/>
</dbReference>
<dbReference type="RefSeq" id="WP_063837856.1">
    <property type="nucleotide sequence ID" value="NZ_CP021080.1"/>
</dbReference>
<comment type="similarity">
    <text evidence="5">Belongs to the FMN-dependent alpha-hydroxy acid dehydrogenase family.</text>
</comment>
<dbReference type="AlphaFoldDB" id="A0A221P6X0"/>
<dbReference type="CDD" id="cd02809">
    <property type="entry name" value="alpha_hydroxyacid_oxid_FMN"/>
    <property type="match status" value="1"/>
</dbReference>
<name>A0A221P6X0_9ACTN</name>
<dbReference type="InterPro" id="IPR008259">
    <property type="entry name" value="FMN_hydac_DH_AS"/>
</dbReference>
<keyword evidence="2 7" id="KW-0285">Flavoprotein</keyword>
<dbReference type="FunFam" id="3.20.20.70:FF:000029">
    <property type="entry name" value="L-lactate dehydrogenase"/>
    <property type="match status" value="1"/>
</dbReference>
<dbReference type="PANTHER" id="PTHR10578">
    <property type="entry name" value="S -2-HYDROXY-ACID OXIDASE-RELATED"/>
    <property type="match status" value="1"/>
</dbReference>
<feature type="binding site" evidence="7">
    <location>
        <begin position="309"/>
        <end position="310"/>
    </location>
    <ligand>
        <name>FMN</name>
        <dbReference type="ChEBI" id="CHEBI:58210"/>
    </ligand>
</feature>